<reference evidence="15" key="1">
    <citation type="journal article" date="2024" name="Gigascience">
        <title>Chromosome-level genome of the poultry shaft louse Menopon gallinae provides insight into the host-switching and adaptive evolution of parasitic lice.</title>
        <authorList>
            <person name="Xu Y."/>
            <person name="Ma L."/>
            <person name="Liu S."/>
            <person name="Liang Y."/>
            <person name="Liu Q."/>
            <person name="He Z."/>
            <person name="Tian L."/>
            <person name="Duan Y."/>
            <person name="Cai W."/>
            <person name="Li H."/>
            <person name="Song F."/>
        </authorList>
    </citation>
    <scope>NUCLEOTIDE SEQUENCE</scope>
    <source>
        <strain evidence="15">Cailab_2023a</strain>
    </source>
</reference>
<comment type="caution">
    <text evidence="15">The sequence shown here is derived from an EMBL/GenBank/DDBJ whole genome shotgun (WGS) entry which is preliminary data.</text>
</comment>
<evidence type="ECO:0000256" key="10">
    <source>
        <dbReference type="ARBA" id="ARBA00023274"/>
    </source>
</evidence>
<dbReference type="GO" id="GO:0008312">
    <property type="term" value="F:7S RNA binding"/>
    <property type="evidence" value="ECO:0007669"/>
    <property type="project" value="InterPro"/>
</dbReference>
<dbReference type="PANTHER" id="PTHR14094">
    <property type="entry name" value="SIGNAL RECOGNITION PARTICLE 72"/>
    <property type="match status" value="1"/>
</dbReference>
<comment type="similarity">
    <text evidence="3 11">Belongs to the SRP72 family.</text>
</comment>
<dbReference type="PANTHER" id="PTHR14094:SF9">
    <property type="entry name" value="SIGNAL RECOGNITION PARTICLE SUBUNIT SRP72"/>
    <property type="match status" value="1"/>
</dbReference>
<dbReference type="GO" id="GO:0006614">
    <property type="term" value="P:SRP-dependent cotranslational protein targeting to membrane"/>
    <property type="evidence" value="ECO:0007669"/>
    <property type="project" value="UniProtKB-UniRule"/>
</dbReference>
<feature type="repeat" description="TPR" evidence="12">
    <location>
        <begin position="441"/>
        <end position="474"/>
    </location>
</feature>
<dbReference type="Gene3D" id="1.25.40.10">
    <property type="entry name" value="Tetratricopeptide repeat domain"/>
    <property type="match status" value="2"/>
</dbReference>
<gene>
    <name evidence="15" type="ORF">PYX00_007502</name>
</gene>
<keyword evidence="9 11" id="KW-0733">Signal recognition particle</keyword>
<keyword evidence="10 11" id="KW-0687">Ribonucleoprotein</keyword>
<keyword evidence="7 12" id="KW-0802">TPR repeat</keyword>
<evidence type="ECO:0000256" key="13">
    <source>
        <dbReference type="SAM" id="MobiDB-lite"/>
    </source>
</evidence>
<dbReference type="InterPro" id="IPR026270">
    <property type="entry name" value="SRP72"/>
</dbReference>
<evidence type="ECO:0000256" key="3">
    <source>
        <dbReference type="ARBA" id="ARBA00007676"/>
    </source>
</evidence>
<evidence type="ECO:0000256" key="5">
    <source>
        <dbReference type="ARBA" id="ARBA00022490"/>
    </source>
</evidence>
<dbReference type="Pfam" id="PF08492">
    <property type="entry name" value="SRP72"/>
    <property type="match status" value="1"/>
</dbReference>
<evidence type="ECO:0000259" key="14">
    <source>
        <dbReference type="Pfam" id="PF08492"/>
    </source>
</evidence>
<dbReference type="InterPro" id="IPR019734">
    <property type="entry name" value="TPR_rpt"/>
</dbReference>
<dbReference type="FunFam" id="1.25.40.10:FF:000062">
    <property type="entry name" value="Signal recognition particle subunit SRP72"/>
    <property type="match status" value="1"/>
</dbReference>
<dbReference type="InterPro" id="IPR031545">
    <property type="entry name" value="SRP72_TPR-like"/>
</dbReference>
<dbReference type="PROSITE" id="PS50005">
    <property type="entry name" value="TPR"/>
    <property type="match status" value="1"/>
</dbReference>
<feature type="compositionally biased region" description="Basic residues" evidence="13">
    <location>
        <begin position="548"/>
        <end position="561"/>
    </location>
</feature>
<comment type="function">
    <text evidence="11">Component of the signal recognition particle (SRP) complex, a ribonucleoprotein complex that mediates the cotranslational targeting of secretory and membrane proteins to the endoplasmic reticulum (ER).</text>
</comment>
<keyword evidence="6" id="KW-0677">Repeat</keyword>
<dbReference type="GO" id="GO:0005783">
    <property type="term" value="C:endoplasmic reticulum"/>
    <property type="evidence" value="ECO:0007669"/>
    <property type="project" value="UniProtKB-SubCell"/>
</dbReference>
<evidence type="ECO:0000256" key="11">
    <source>
        <dbReference type="PIRNR" id="PIRNR038922"/>
    </source>
</evidence>
<evidence type="ECO:0000256" key="12">
    <source>
        <dbReference type="PROSITE-ProRule" id="PRU00339"/>
    </source>
</evidence>
<evidence type="ECO:0000256" key="7">
    <source>
        <dbReference type="ARBA" id="ARBA00022803"/>
    </source>
</evidence>
<dbReference type="AlphaFoldDB" id="A0AAW2HKA2"/>
<protein>
    <recommendedName>
        <fullName evidence="4 11">Signal recognition particle subunit SRP72</fullName>
    </recommendedName>
</protein>
<comment type="subcellular location">
    <subcellularLocation>
        <location evidence="2 11">Cytoplasm</location>
    </subcellularLocation>
    <subcellularLocation>
        <location evidence="1">Endoplasmic reticulum</location>
    </subcellularLocation>
</comment>
<feature type="compositionally biased region" description="Basic and acidic residues" evidence="13">
    <location>
        <begin position="572"/>
        <end position="584"/>
    </location>
</feature>
<keyword evidence="5 11" id="KW-0963">Cytoplasm</keyword>
<dbReference type="EMBL" id="JARGDH010000004">
    <property type="protein sequence ID" value="KAL0269921.1"/>
    <property type="molecule type" value="Genomic_DNA"/>
</dbReference>
<evidence type="ECO:0000256" key="1">
    <source>
        <dbReference type="ARBA" id="ARBA00004240"/>
    </source>
</evidence>
<dbReference type="PIRSF" id="PIRSF038922">
    <property type="entry name" value="SRP72"/>
    <property type="match status" value="1"/>
</dbReference>
<evidence type="ECO:0000256" key="9">
    <source>
        <dbReference type="ARBA" id="ARBA00023135"/>
    </source>
</evidence>
<organism evidence="15">
    <name type="scientific">Menopon gallinae</name>
    <name type="common">poultry shaft louse</name>
    <dbReference type="NCBI Taxonomy" id="328185"/>
    <lineage>
        <taxon>Eukaryota</taxon>
        <taxon>Metazoa</taxon>
        <taxon>Ecdysozoa</taxon>
        <taxon>Arthropoda</taxon>
        <taxon>Hexapoda</taxon>
        <taxon>Insecta</taxon>
        <taxon>Pterygota</taxon>
        <taxon>Neoptera</taxon>
        <taxon>Paraneoptera</taxon>
        <taxon>Psocodea</taxon>
        <taxon>Troctomorpha</taxon>
        <taxon>Phthiraptera</taxon>
        <taxon>Amblycera</taxon>
        <taxon>Menoponidae</taxon>
        <taxon>Menopon</taxon>
    </lineage>
</organism>
<evidence type="ECO:0000256" key="4">
    <source>
        <dbReference type="ARBA" id="ARBA00018350"/>
    </source>
</evidence>
<feature type="compositionally biased region" description="Basic residues" evidence="13">
    <location>
        <begin position="639"/>
        <end position="654"/>
    </location>
</feature>
<name>A0AAW2HKA2_9NEOP</name>
<proteinExistence type="inferred from homology"/>
<sequence length="654" mass="73867">MASKEANISALYTELSRLGQNGEYERAIKTTNKILQQSPDEEEAFHCKIVCLIQLSKFHDALQNINKQPKLSKNLIFEKAYCQYRLNQPGEAFNTVNAAPNLDQKLSELKAQILYRLEKYDECYETYKSIIKNSSDDYEDEREANLSAVLANLYMEKTKKELPKLREHTFELTYNAACHLVGKGLYIEAEKKLKAAEKLCRETLEEDGTPEEDIEAEIGIIKGQLAFCLQMQGRDKEAQSIYNALLKSKPTDIGLVAVASNNSVTINRDENVFDSKKKMKSATTDDVEHKLTKAQRKSIALNQCLLTIYTNQIEHGRQLCAKLTETYPDCAADAALIQATQMTRDNRSKEAVGYLKKFAENHKDRELELKLACVQLLLTAGEKKEACRILESMGDSVNRAGIISALVALYLSESNLDKASLVFKNAVDWYKNRASNQGDLSALWRQAADFHLRNGDPQVAANSLEELLRLNPNDNKTLAQLVTAYAMFDPVKAQAVSKRLPPFNVPRSADIEMLEGSNWLMSTKIIKKVNKVEASPKPGALNEDELIHKKKKKNRKRKGKLPKNYEEGVMPDPERWLPKYERTGYKRKKDRRNKDIGKGTQGAATGASDMYDITKMPSHAKNTSNPSSPAAESQGPRQQQRRFQQKKKKKGGKF</sequence>
<evidence type="ECO:0000256" key="2">
    <source>
        <dbReference type="ARBA" id="ARBA00004496"/>
    </source>
</evidence>
<feature type="compositionally biased region" description="Polar residues" evidence="13">
    <location>
        <begin position="620"/>
        <end position="631"/>
    </location>
</feature>
<dbReference type="FunFam" id="1.25.40.10:FF:000191">
    <property type="entry name" value="Signal recognition particle subunit SRP72"/>
    <property type="match status" value="1"/>
</dbReference>
<dbReference type="InterPro" id="IPR013699">
    <property type="entry name" value="Signal_recog_part_SRP72_RNA-bd"/>
</dbReference>
<dbReference type="SUPFAM" id="SSF48452">
    <property type="entry name" value="TPR-like"/>
    <property type="match status" value="3"/>
</dbReference>
<feature type="region of interest" description="Disordered" evidence="13">
    <location>
        <begin position="535"/>
        <end position="654"/>
    </location>
</feature>
<accession>A0AAW2HKA2</accession>
<keyword evidence="8" id="KW-0256">Endoplasmic reticulum</keyword>
<evidence type="ECO:0000256" key="6">
    <source>
        <dbReference type="ARBA" id="ARBA00022737"/>
    </source>
</evidence>
<dbReference type="InterPro" id="IPR011990">
    <property type="entry name" value="TPR-like_helical_dom_sf"/>
</dbReference>
<dbReference type="Pfam" id="PF17004">
    <property type="entry name" value="SRP_TPR_like"/>
    <property type="match status" value="1"/>
</dbReference>
<evidence type="ECO:0000256" key="8">
    <source>
        <dbReference type="ARBA" id="ARBA00022824"/>
    </source>
</evidence>
<feature type="domain" description="Signal recognition particle SRP72 subunit RNA-binding" evidence="14">
    <location>
        <begin position="535"/>
        <end position="586"/>
    </location>
</feature>
<dbReference type="GO" id="GO:0043022">
    <property type="term" value="F:ribosome binding"/>
    <property type="evidence" value="ECO:0007669"/>
    <property type="project" value="TreeGrafter"/>
</dbReference>
<evidence type="ECO:0000313" key="15">
    <source>
        <dbReference type="EMBL" id="KAL0269921.1"/>
    </source>
</evidence>
<dbReference type="GO" id="GO:0005786">
    <property type="term" value="C:signal recognition particle, endoplasmic reticulum targeting"/>
    <property type="evidence" value="ECO:0007669"/>
    <property type="project" value="UniProtKB-UniRule"/>
</dbReference>